<gene>
    <name evidence="2" type="ORF">CUU66_02870</name>
</gene>
<proteinExistence type="predicted"/>
<evidence type="ECO:0000256" key="1">
    <source>
        <dbReference type="SAM" id="MobiDB-lite"/>
    </source>
</evidence>
<keyword evidence="3" id="KW-1185">Reference proteome</keyword>
<feature type="compositionally biased region" description="Basic and acidic residues" evidence="1">
    <location>
        <begin position="1"/>
        <end position="38"/>
    </location>
</feature>
<name>A0A2N5MAN5_9BACI</name>
<protein>
    <submittedName>
        <fullName evidence="2">DUF4025 domain-containing protein</fullName>
    </submittedName>
</protein>
<feature type="region of interest" description="Disordered" evidence="1">
    <location>
        <begin position="1"/>
        <end position="56"/>
    </location>
</feature>
<dbReference type="Pfam" id="PF13217">
    <property type="entry name" value="DUF4025"/>
    <property type="match status" value="1"/>
</dbReference>
<dbReference type="AlphaFoldDB" id="A0A2N5MAN5"/>
<dbReference type="InterPro" id="IPR025100">
    <property type="entry name" value="DUF4025"/>
</dbReference>
<sequence length="56" mass="6229">MSENKTTAEKVAGKNYNPEKTENMDETTKGLAETHEQVNDYYVGKTVDSESENGSK</sequence>
<comment type="caution">
    <text evidence="2">The sequence shown here is derived from an EMBL/GenBank/DDBJ whole genome shotgun (WGS) entry which is preliminary data.</text>
</comment>
<dbReference type="Proteomes" id="UP000234748">
    <property type="component" value="Unassembled WGS sequence"/>
</dbReference>
<dbReference type="EMBL" id="PGUY01000008">
    <property type="protein sequence ID" value="PLT31421.1"/>
    <property type="molecule type" value="Genomic_DNA"/>
</dbReference>
<evidence type="ECO:0000313" key="3">
    <source>
        <dbReference type="Proteomes" id="UP000234748"/>
    </source>
</evidence>
<dbReference type="OrthoDB" id="2476089at2"/>
<reference evidence="2 3" key="1">
    <citation type="submission" date="2017-11" db="EMBL/GenBank/DDBJ databases">
        <title>Comparitive Functional Genomics of Dry Heat Resistant strains isolated from the Viking Spacecraft.</title>
        <authorList>
            <person name="Seuylemezian A."/>
            <person name="Cooper K."/>
            <person name="Vaishampayan P."/>
        </authorList>
    </citation>
    <scope>NUCLEOTIDE SEQUENCE [LARGE SCALE GENOMIC DNA]</scope>
    <source>
        <strain evidence="2 3">V1-29</strain>
    </source>
</reference>
<dbReference type="RefSeq" id="WP_101640172.1">
    <property type="nucleotide sequence ID" value="NZ_PGUY01000008.1"/>
</dbReference>
<organism evidence="2 3">
    <name type="scientific">Peribacillus deserti</name>
    <dbReference type="NCBI Taxonomy" id="673318"/>
    <lineage>
        <taxon>Bacteria</taxon>
        <taxon>Bacillati</taxon>
        <taxon>Bacillota</taxon>
        <taxon>Bacilli</taxon>
        <taxon>Bacillales</taxon>
        <taxon>Bacillaceae</taxon>
        <taxon>Peribacillus</taxon>
    </lineage>
</organism>
<accession>A0A2N5MAN5</accession>
<evidence type="ECO:0000313" key="2">
    <source>
        <dbReference type="EMBL" id="PLT31421.1"/>
    </source>
</evidence>